<dbReference type="PANTHER" id="PTHR11232:SF36">
    <property type="entry name" value="PROTEIN FAM43A"/>
    <property type="match status" value="1"/>
</dbReference>
<dbReference type="RefSeq" id="XP_015264760.1">
    <property type="nucleotide sequence ID" value="XM_015409274.1"/>
</dbReference>
<dbReference type="SUPFAM" id="SSF50729">
    <property type="entry name" value="PH domain-like"/>
    <property type="match status" value="1"/>
</dbReference>
<feature type="non-terminal residue" evidence="4">
    <location>
        <position position="1"/>
    </location>
</feature>
<dbReference type="GeneID" id="107108757"/>
<organism evidence="3 4">
    <name type="scientific">Gekko japonicus</name>
    <name type="common">Schlegel's Japanese gecko</name>
    <dbReference type="NCBI Taxonomy" id="146911"/>
    <lineage>
        <taxon>Eukaryota</taxon>
        <taxon>Metazoa</taxon>
        <taxon>Chordata</taxon>
        <taxon>Craniata</taxon>
        <taxon>Vertebrata</taxon>
        <taxon>Euteleostomi</taxon>
        <taxon>Lepidosauria</taxon>
        <taxon>Squamata</taxon>
        <taxon>Bifurcata</taxon>
        <taxon>Gekkota</taxon>
        <taxon>Gekkonidae</taxon>
        <taxon>Gekkoninae</taxon>
        <taxon>Gekko</taxon>
    </lineage>
</organism>
<dbReference type="Proteomes" id="UP000694871">
    <property type="component" value="Unplaced"/>
</dbReference>
<dbReference type="SMART" id="SM00462">
    <property type="entry name" value="PTB"/>
    <property type="match status" value="1"/>
</dbReference>
<reference evidence="4" key="1">
    <citation type="submission" date="2025-08" db="UniProtKB">
        <authorList>
            <consortium name="RefSeq"/>
        </authorList>
    </citation>
    <scope>IDENTIFICATION</scope>
</reference>
<feature type="region of interest" description="Disordered" evidence="1">
    <location>
        <begin position="325"/>
        <end position="363"/>
    </location>
</feature>
<name>A0ABM1JTH3_GEKJA</name>
<accession>A0ABM1JTH3</accession>
<feature type="compositionally biased region" description="Low complexity" evidence="1">
    <location>
        <begin position="325"/>
        <end position="339"/>
    </location>
</feature>
<feature type="compositionally biased region" description="Basic residues" evidence="1">
    <location>
        <begin position="250"/>
        <end position="260"/>
    </location>
</feature>
<dbReference type="Gene3D" id="2.30.29.30">
    <property type="entry name" value="Pleckstrin-homology domain (PH domain)/Phosphotyrosine-binding domain (PTB)"/>
    <property type="match status" value="1"/>
</dbReference>
<dbReference type="Pfam" id="PF14719">
    <property type="entry name" value="PID_2"/>
    <property type="match status" value="1"/>
</dbReference>
<proteinExistence type="predicted"/>
<dbReference type="InterPro" id="IPR033930">
    <property type="entry name" value="FAM43A/B_PTB"/>
</dbReference>
<feature type="compositionally biased region" description="Acidic residues" evidence="1">
    <location>
        <begin position="266"/>
        <end position="280"/>
    </location>
</feature>
<dbReference type="PANTHER" id="PTHR11232">
    <property type="entry name" value="PHOSPHOTYROSINE INTERACTION DOMAIN-CONTAINING FAMILY MEMBER"/>
    <property type="match status" value="1"/>
</dbReference>
<feature type="domain" description="PID" evidence="2">
    <location>
        <begin position="35"/>
        <end position="181"/>
    </location>
</feature>
<dbReference type="InterPro" id="IPR011993">
    <property type="entry name" value="PH-like_dom_sf"/>
</dbReference>
<evidence type="ECO:0000256" key="1">
    <source>
        <dbReference type="SAM" id="MobiDB-lite"/>
    </source>
</evidence>
<evidence type="ECO:0000259" key="2">
    <source>
        <dbReference type="SMART" id="SM00462"/>
    </source>
</evidence>
<feature type="region of interest" description="Disordered" evidence="1">
    <location>
        <begin position="246"/>
        <end position="292"/>
    </location>
</feature>
<dbReference type="InterPro" id="IPR051133">
    <property type="entry name" value="Adapter_Engulfment-Domain"/>
</dbReference>
<gene>
    <name evidence="4" type="primary">FAM43A</name>
</gene>
<dbReference type="InterPro" id="IPR006020">
    <property type="entry name" value="PTB/PI_dom"/>
</dbReference>
<sequence length="363" mass="38507">CSAAAAASASLGSAGGLSRVGQLFRGKRQKFRVSREAPTYTVLYLGNATTLQAKGEGCTDAAVGRIWAKSEAGRLGAKMKLTIGPQGLRLAPAATASSPASSAAARPGHLYLLHRVTYCVADARLPRLFAWVYRHEVKHKAVLLRCHAVLVSKAEKARAMALLLFQTSAAALAEFRRLKRRADARRQQLQQAGPAADAALPLLPPLRRRLLLLHGPAASYKPPVERSRGAPKLGPITEDALGEELEERAARRHPPRRPYHGRAQDQDDDDSDEEEEDDELLAPLDDGRPDGAPSLGALICGLGQLAIGNDPALLRADLRVTRLLSGESTGSESSIESNGPDGGSPPQPPAAAARDSPPEPDTG</sequence>
<protein>
    <submittedName>
        <fullName evidence="4">Protein FAM43A</fullName>
    </submittedName>
</protein>
<evidence type="ECO:0000313" key="3">
    <source>
        <dbReference type="Proteomes" id="UP000694871"/>
    </source>
</evidence>
<dbReference type="CDD" id="cd01214">
    <property type="entry name" value="PTB_FAM43A"/>
    <property type="match status" value="1"/>
</dbReference>
<evidence type="ECO:0000313" key="4">
    <source>
        <dbReference type="RefSeq" id="XP_015264760.1"/>
    </source>
</evidence>
<keyword evidence="3" id="KW-1185">Reference proteome</keyword>